<dbReference type="HOGENOM" id="CLU_1094289_0_0_1"/>
<dbReference type="PANTHER" id="PTHR31126:SF48">
    <property type="entry name" value="INOSITOL PHOSPHATASE SIW14"/>
    <property type="match status" value="1"/>
</dbReference>
<evidence type="ECO:0000256" key="1">
    <source>
        <dbReference type="ARBA" id="ARBA00004496"/>
    </source>
</evidence>
<keyword evidence="11" id="KW-1185">Reference proteome</keyword>
<dbReference type="EMBL" id="AMGV01000002">
    <property type="protein sequence ID" value="KEF61824.1"/>
    <property type="molecule type" value="Genomic_DNA"/>
</dbReference>
<dbReference type="GeneID" id="25278330"/>
<dbReference type="InterPro" id="IPR029021">
    <property type="entry name" value="Prot-tyrosine_phosphatase-like"/>
</dbReference>
<dbReference type="STRING" id="1182545.A0A072PP24"/>
<sequence>MASQWPDSTDLAASLAALDTTQSDSNTIREDKSQPPTPDGSGRPVNFAMIAPGIYRSSYPLYAHFEKLSDLELKTIVTLVPEPLSFDYENFISTNGIIHHHIPILANKDPKIFSSHETVLKVLNLMLDPTNYPMLIHCNKGKHRTGCMTACFRKVTGWTLDACIEEYEMYSKPKHRALDKVFIDHFDASSLKPLALERGYVGGVYRQPVRGSGKSSIYTNNTLSTSNTSINDYQERVKRENDVFMESSRLWSHR</sequence>
<comment type="similarity">
    <text evidence="5">Belongs to the protein-tyrosine phosphatase family. Atypical dual-specificity phosphatase Siw14-like subfamily.</text>
</comment>
<dbReference type="GO" id="GO:0005737">
    <property type="term" value="C:cytoplasm"/>
    <property type="evidence" value="ECO:0007669"/>
    <property type="project" value="UniProtKB-SubCell"/>
</dbReference>
<name>A0A072PP24_9EURO</name>
<comment type="catalytic activity">
    <reaction evidence="7">
        <text>1,5-bis(diphospho)-1D-myo-inositol 2,3,4,6-tetrakisphosphate + H2O = 1-diphospho-1D-myo-inositol 2,3,4,5,6-pentakisphosphate + phosphate + 2 H(+)</text>
        <dbReference type="Rhea" id="RHEA:79699"/>
        <dbReference type="ChEBI" id="CHEBI:15377"/>
        <dbReference type="ChEBI" id="CHEBI:15378"/>
        <dbReference type="ChEBI" id="CHEBI:43474"/>
        <dbReference type="ChEBI" id="CHEBI:74946"/>
        <dbReference type="ChEBI" id="CHEBI:77983"/>
        <dbReference type="EC" id="3.6.1.52"/>
    </reaction>
    <physiologicalReaction direction="left-to-right" evidence="7">
        <dbReference type="Rhea" id="RHEA:79700"/>
    </physiologicalReaction>
</comment>
<evidence type="ECO:0000259" key="9">
    <source>
        <dbReference type="PROSITE" id="PS50054"/>
    </source>
</evidence>
<keyword evidence="3" id="KW-0963">Cytoplasm</keyword>
<comment type="catalytic activity">
    <reaction evidence="6">
        <text>5-diphospho-1D-myo-inositol 1,2,3,4,6-pentakisphosphate + H2O = 1D-myo-inositol hexakisphosphate + phosphate + H(+)</text>
        <dbReference type="Rhea" id="RHEA:22384"/>
        <dbReference type="ChEBI" id="CHEBI:15377"/>
        <dbReference type="ChEBI" id="CHEBI:15378"/>
        <dbReference type="ChEBI" id="CHEBI:43474"/>
        <dbReference type="ChEBI" id="CHEBI:58130"/>
        <dbReference type="ChEBI" id="CHEBI:58628"/>
        <dbReference type="EC" id="3.6.1.52"/>
    </reaction>
    <physiologicalReaction direction="left-to-right" evidence="6">
        <dbReference type="Rhea" id="RHEA:22385"/>
    </physiologicalReaction>
</comment>
<gene>
    <name evidence="10" type="ORF">A1O9_03394</name>
</gene>
<evidence type="ECO:0000256" key="2">
    <source>
        <dbReference type="ARBA" id="ARBA00012527"/>
    </source>
</evidence>
<dbReference type="PROSITE" id="PS50054">
    <property type="entry name" value="TYR_PHOSPHATASE_DUAL"/>
    <property type="match status" value="1"/>
</dbReference>
<dbReference type="PROSITE" id="PS00383">
    <property type="entry name" value="TYR_PHOSPHATASE_1"/>
    <property type="match status" value="1"/>
</dbReference>
<dbReference type="Proteomes" id="UP000027920">
    <property type="component" value="Unassembled WGS sequence"/>
</dbReference>
<dbReference type="FunFam" id="3.90.190.10:FF:000035">
    <property type="entry name" value="Tyrosine phosphatase, putative"/>
    <property type="match status" value="1"/>
</dbReference>
<comment type="caution">
    <text evidence="10">The sequence shown here is derived from an EMBL/GenBank/DDBJ whole genome shotgun (WGS) entry which is preliminary data.</text>
</comment>
<dbReference type="InterPro" id="IPR020422">
    <property type="entry name" value="TYR_PHOSPHATASE_DUAL_dom"/>
</dbReference>
<dbReference type="PANTHER" id="PTHR31126">
    <property type="entry name" value="TYROSINE-PROTEIN PHOSPHATASE"/>
    <property type="match status" value="1"/>
</dbReference>
<evidence type="ECO:0000313" key="11">
    <source>
        <dbReference type="Proteomes" id="UP000027920"/>
    </source>
</evidence>
<evidence type="ECO:0000256" key="6">
    <source>
        <dbReference type="ARBA" id="ARBA00047342"/>
    </source>
</evidence>
<proteinExistence type="inferred from homology"/>
<dbReference type="InterPro" id="IPR004861">
    <property type="entry name" value="Siw14-like"/>
</dbReference>
<comment type="subcellular location">
    <subcellularLocation>
        <location evidence="1">Cytoplasm</location>
    </subcellularLocation>
</comment>
<accession>A0A072PP24</accession>
<dbReference type="SUPFAM" id="SSF52799">
    <property type="entry name" value="(Phosphotyrosine protein) phosphatases II"/>
    <property type="match status" value="1"/>
</dbReference>
<evidence type="ECO:0000256" key="7">
    <source>
        <dbReference type="ARBA" id="ARBA00047927"/>
    </source>
</evidence>
<dbReference type="Gene3D" id="3.90.190.10">
    <property type="entry name" value="Protein tyrosine phosphatase superfamily"/>
    <property type="match status" value="1"/>
</dbReference>
<dbReference type="VEuPathDB" id="FungiDB:A1O9_03394"/>
<dbReference type="OrthoDB" id="6375174at2759"/>
<reference evidence="10 11" key="1">
    <citation type="submission" date="2013-03" db="EMBL/GenBank/DDBJ databases">
        <title>The Genome Sequence of Exophiala aquamarina CBS 119918.</title>
        <authorList>
            <consortium name="The Broad Institute Genomics Platform"/>
            <person name="Cuomo C."/>
            <person name="de Hoog S."/>
            <person name="Gorbushina A."/>
            <person name="Walker B."/>
            <person name="Young S.K."/>
            <person name="Zeng Q."/>
            <person name="Gargeya S."/>
            <person name="Fitzgerald M."/>
            <person name="Haas B."/>
            <person name="Abouelleil A."/>
            <person name="Allen A.W."/>
            <person name="Alvarado L."/>
            <person name="Arachchi H.M."/>
            <person name="Berlin A.M."/>
            <person name="Chapman S.B."/>
            <person name="Gainer-Dewar J."/>
            <person name="Goldberg J."/>
            <person name="Griggs A."/>
            <person name="Gujja S."/>
            <person name="Hansen M."/>
            <person name="Howarth C."/>
            <person name="Imamovic A."/>
            <person name="Ireland A."/>
            <person name="Larimer J."/>
            <person name="McCowan C."/>
            <person name="Murphy C."/>
            <person name="Pearson M."/>
            <person name="Poon T.W."/>
            <person name="Priest M."/>
            <person name="Roberts A."/>
            <person name="Saif S."/>
            <person name="Shea T."/>
            <person name="Sisk P."/>
            <person name="Sykes S."/>
            <person name="Wortman J."/>
            <person name="Nusbaum C."/>
            <person name="Birren B."/>
        </authorList>
    </citation>
    <scope>NUCLEOTIDE SEQUENCE [LARGE SCALE GENOMIC DNA]</scope>
    <source>
        <strain evidence="10 11">CBS 119918</strain>
    </source>
</reference>
<feature type="region of interest" description="Disordered" evidence="8">
    <location>
        <begin position="19"/>
        <end position="44"/>
    </location>
</feature>
<keyword evidence="4" id="KW-0378">Hydrolase</keyword>
<evidence type="ECO:0000313" key="10">
    <source>
        <dbReference type="EMBL" id="KEF61824.1"/>
    </source>
</evidence>
<dbReference type="GO" id="GO:0016791">
    <property type="term" value="F:phosphatase activity"/>
    <property type="evidence" value="ECO:0007669"/>
    <property type="project" value="TreeGrafter"/>
</dbReference>
<dbReference type="RefSeq" id="XP_013264414.1">
    <property type="nucleotide sequence ID" value="XM_013408960.1"/>
</dbReference>
<organism evidence="10 11">
    <name type="scientific">Exophiala aquamarina CBS 119918</name>
    <dbReference type="NCBI Taxonomy" id="1182545"/>
    <lineage>
        <taxon>Eukaryota</taxon>
        <taxon>Fungi</taxon>
        <taxon>Dikarya</taxon>
        <taxon>Ascomycota</taxon>
        <taxon>Pezizomycotina</taxon>
        <taxon>Eurotiomycetes</taxon>
        <taxon>Chaetothyriomycetidae</taxon>
        <taxon>Chaetothyriales</taxon>
        <taxon>Herpotrichiellaceae</taxon>
        <taxon>Exophiala</taxon>
    </lineage>
</organism>
<dbReference type="Pfam" id="PF03162">
    <property type="entry name" value="Y_phosphatase2"/>
    <property type="match status" value="1"/>
</dbReference>
<evidence type="ECO:0000256" key="4">
    <source>
        <dbReference type="ARBA" id="ARBA00022801"/>
    </source>
</evidence>
<dbReference type="InterPro" id="IPR016130">
    <property type="entry name" value="Tyr_Pase_AS"/>
</dbReference>
<evidence type="ECO:0000256" key="8">
    <source>
        <dbReference type="SAM" id="MobiDB-lite"/>
    </source>
</evidence>
<dbReference type="AlphaFoldDB" id="A0A072PP24"/>
<evidence type="ECO:0000256" key="5">
    <source>
        <dbReference type="ARBA" id="ARBA00044949"/>
    </source>
</evidence>
<dbReference type="EC" id="3.6.1.52" evidence="2"/>
<feature type="domain" description="Tyrosine-protein phosphatase" evidence="9">
    <location>
        <begin position="46"/>
        <end position="195"/>
    </location>
</feature>
<dbReference type="GO" id="GO:0052840">
    <property type="term" value="F:inositol diphosphate tetrakisphosphate diphosphatase activity"/>
    <property type="evidence" value="ECO:0007669"/>
    <property type="project" value="TreeGrafter"/>
</dbReference>
<evidence type="ECO:0000256" key="3">
    <source>
        <dbReference type="ARBA" id="ARBA00022490"/>
    </source>
</evidence>
<protein>
    <recommendedName>
        <fullName evidence="2">diphosphoinositol-polyphosphate diphosphatase</fullName>
        <ecNumber evidence="2">3.6.1.52</ecNumber>
    </recommendedName>
</protein>